<accession>A0AAW3Q026</accession>
<proteinExistence type="predicted"/>
<comment type="caution">
    <text evidence="2">The sequence shown here is derived from an EMBL/GenBank/DDBJ whole genome shotgun (WGS) entry which is preliminary data.</text>
</comment>
<sequence>MIGPHTQLIRARIAFSHAGLSGDHSWLAKSESERAASGLSLTFARGGVASMPSGELALHWAASMEDQMLRLAKELDTLEMQYAALDSAMTEATAERQ</sequence>
<evidence type="ECO:0000313" key="3">
    <source>
        <dbReference type="Proteomes" id="UP000070434"/>
    </source>
</evidence>
<reference evidence="2 3" key="1">
    <citation type="submission" date="2015-11" db="EMBL/GenBank/DDBJ databases">
        <authorList>
            <person name="Sahl J."/>
            <person name="Wagner D."/>
            <person name="Keim P."/>
        </authorList>
    </citation>
    <scope>NUCLEOTIDE SEQUENCE [LARGE SCALE GENOMIC DNA]</scope>
    <source>
        <strain evidence="2 3">AZ-4-2-10-S1-D7</strain>
    </source>
</reference>
<protein>
    <submittedName>
        <fullName evidence="2">Uncharacterized protein</fullName>
    </submittedName>
</protein>
<dbReference type="AlphaFoldDB" id="A0AAW3Q026"/>
<evidence type="ECO:0000313" key="2">
    <source>
        <dbReference type="EMBL" id="KWZ35079.1"/>
    </source>
</evidence>
<organism evidence="2 3">
    <name type="scientific">Burkholderia anthina</name>
    <dbReference type="NCBI Taxonomy" id="179879"/>
    <lineage>
        <taxon>Bacteria</taxon>
        <taxon>Pseudomonadati</taxon>
        <taxon>Pseudomonadota</taxon>
        <taxon>Betaproteobacteria</taxon>
        <taxon>Burkholderiales</taxon>
        <taxon>Burkholderiaceae</taxon>
        <taxon>Burkholderia</taxon>
        <taxon>Burkholderia cepacia complex</taxon>
    </lineage>
</organism>
<dbReference type="Proteomes" id="UP000070434">
    <property type="component" value="Chromosome 1"/>
</dbReference>
<feature type="coiled-coil region" evidence="1">
    <location>
        <begin position="61"/>
        <end position="95"/>
    </location>
</feature>
<keyword evidence="1" id="KW-0175">Coiled coil</keyword>
<dbReference type="EMBL" id="LNJP01000001">
    <property type="protein sequence ID" value="KWZ35079.1"/>
    <property type="molecule type" value="Genomic_DNA"/>
</dbReference>
<evidence type="ECO:0000256" key="1">
    <source>
        <dbReference type="SAM" id="Coils"/>
    </source>
</evidence>
<name>A0AAW3Q026_9BURK</name>
<dbReference type="RefSeq" id="WP_060965961.1">
    <property type="nucleotide sequence ID" value="NZ_CM003768.1"/>
</dbReference>
<gene>
    <name evidence="2" type="ORF">WS64_05735</name>
</gene>